<name>I3SFK8_LOTJA</name>
<protein>
    <submittedName>
        <fullName evidence="2">Uncharacterized protein</fullName>
    </submittedName>
</protein>
<keyword evidence="1" id="KW-0812">Transmembrane</keyword>
<dbReference type="EMBL" id="BT139255">
    <property type="protein sequence ID" value="AFK39050.1"/>
    <property type="molecule type" value="mRNA"/>
</dbReference>
<evidence type="ECO:0000313" key="2">
    <source>
        <dbReference type="EMBL" id="AFK39050.1"/>
    </source>
</evidence>
<keyword evidence="1" id="KW-0472">Membrane</keyword>
<keyword evidence="1" id="KW-1133">Transmembrane helix</keyword>
<accession>I3SFK8</accession>
<sequence>MCQLTWILVIIFHTLLPGLLLLLLLPVMTMQLQMFCL</sequence>
<dbReference type="AlphaFoldDB" id="I3SFK8"/>
<organism evidence="2">
    <name type="scientific">Lotus japonicus</name>
    <name type="common">Lotus corniculatus var. japonicus</name>
    <dbReference type="NCBI Taxonomy" id="34305"/>
    <lineage>
        <taxon>Eukaryota</taxon>
        <taxon>Viridiplantae</taxon>
        <taxon>Streptophyta</taxon>
        <taxon>Embryophyta</taxon>
        <taxon>Tracheophyta</taxon>
        <taxon>Spermatophyta</taxon>
        <taxon>Magnoliopsida</taxon>
        <taxon>eudicotyledons</taxon>
        <taxon>Gunneridae</taxon>
        <taxon>Pentapetalae</taxon>
        <taxon>rosids</taxon>
        <taxon>fabids</taxon>
        <taxon>Fabales</taxon>
        <taxon>Fabaceae</taxon>
        <taxon>Papilionoideae</taxon>
        <taxon>50 kb inversion clade</taxon>
        <taxon>NPAAA clade</taxon>
        <taxon>Hologalegina</taxon>
        <taxon>robinioid clade</taxon>
        <taxon>Loteae</taxon>
        <taxon>Lotus</taxon>
    </lineage>
</organism>
<evidence type="ECO:0000256" key="1">
    <source>
        <dbReference type="SAM" id="Phobius"/>
    </source>
</evidence>
<reference evidence="2" key="1">
    <citation type="submission" date="2012-05" db="EMBL/GenBank/DDBJ databases">
        <authorList>
            <person name="Krishnakumar V."/>
            <person name="Cheung F."/>
            <person name="Xiao Y."/>
            <person name="Chan A."/>
            <person name="Moskal W.A."/>
            <person name="Town C.D."/>
        </authorList>
    </citation>
    <scope>NUCLEOTIDE SEQUENCE</scope>
</reference>
<feature type="transmembrane region" description="Helical" evidence="1">
    <location>
        <begin position="6"/>
        <end position="25"/>
    </location>
</feature>
<proteinExistence type="evidence at transcript level"/>